<keyword evidence="6" id="KW-0812">Transmembrane</keyword>
<evidence type="ECO:0000256" key="6">
    <source>
        <dbReference type="SAM" id="Phobius"/>
    </source>
</evidence>
<feature type="domain" description="Phospholipid/glycerol acyltransferase" evidence="7">
    <location>
        <begin position="72"/>
        <end position="186"/>
    </location>
</feature>
<keyword evidence="6" id="KW-0472">Membrane</keyword>
<dbReference type="SUPFAM" id="SSF69593">
    <property type="entry name" value="Glycerol-3-phosphate (1)-acyltransferase"/>
    <property type="match status" value="1"/>
</dbReference>
<keyword evidence="4" id="KW-0443">Lipid metabolism</keyword>
<dbReference type="PANTHER" id="PTHR10434">
    <property type="entry name" value="1-ACYL-SN-GLYCEROL-3-PHOSPHATE ACYLTRANSFERASE"/>
    <property type="match status" value="1"/>
</dbReference>
<comment type="pathway">
    <text evidence="1">Lipid metabolism.</text>
</comment>
<gene>
    <name evidence="8" type="ORF">H8704_05605</name>
</gene>
<dbReference type="GO" id="GO:0016746">
    <property type="term" value="F:acyltransferase activity"/>
    <property type="evidence" value="ECO:0007669"/>
    <property type="project" value="UniProtKB-KW"/>
</dbReference>
<keyword evidence="9" id="KW-1185">Reference proteome</keyword>
<name>A0ABR7N0E7_9FIRM</name>
<protein>
    <submittedName>
        <fullName evidence="8">1-acyl-sn-glycerol-3-phosphate acyltransferase</fullName>
    </submittedName>
</protein>
<dbReference type="Pfam" id="PF01553">
    <property type="entry name" value="Acyltransferase"/>
    <property type="match status" value="1"/>
</dbReference>
<evidence type="ECO:0000313" key="9">
    <source>
        <dbReference type="Proteomes" id="UP000606193"/>
    </source>
</evidence>
<evidence type="ECO:0000313" key="8">
    <source>
        <dbReference type="EMBL" id="MBC8562113.1"/>
    </source>
</evidence>
<dbReference type="Proteomes" id="UP000606193">
    <property type="component" value="Unassembled WGS sequence"/>
</dbReference>
<feature type="transmembrane region" description="Helical" evidence="6">
    <location>
        <begin position="6"/>
        <end position="27"/>
    </location>
</feature>
<evidence type="ECO:0000256" key="2">
    <source>
        <dbReference type="ARBA" id="ARBA00022516"/>
    </source>
</evidence>
<evidence type="ECO:0000256" key="1">
    <source>
        <dbReference type="ARBA" id="ARBA00005189"/>
    </source>
</evidence>
<evidence type="ECO:0000256" key="4">
    <source>
        <dbReference type="ARBA" id="ARBA00023098"/>
    </source>
</evidence>
<evidence type="ECO:0000256" key="3">
    <source>
        <dbReference type="ARBA" id="ARBA00022679"/>
    </source>
</evidence>
<reference evidence="8 9" key="1">
    <citation type="submission" date="2020-08" db="EMBL/GenBank/DDBJ databases">
        <title>Genome public.</title>
        <authorList>
            <person name="Liu C."/>
            <person name="Sun Q."/>
        </authorList>
    </citation>
    <scope>NUCLEOTIDE SEQUENCE [LARGE SCALE GENOMIC DNA]</scope>
    <source>
        <strain evidence="8 9">NSJ-37</strain>
    </source>
</reference>
<dbReference type="PANTHER" id="PTHR10434:SF64">
    <property type="entry name" value="1-ACYL-SN-GLYCEROL-3-PHOSPHATE ACYLTRANSFERASE-RELATED"/>
    <property type="match status" value="1"/>
</dbReference>
<sequence>MRTVIVVIYLILYYVFSIPAWIVGWVIGKINPDMKPRYAQTLIRRAFKDILFISGVKVTVKGQENILQGESAMYAFNHRSYFDILVGYTTGPMPLAFVSKDDLAHIPLITRWMKYMKCLFLDRNDIKKGLQTILEGIELLKSGHSVFIAPEGTRNHGEELLEFHQASFKLADKSHRPIVPVAMNNTDDAFENHFPWIHSTHVIVEYCKPIYMDELEKTEKKHVAEKVREIIGETVKKNAAEL</sequence>
<comment type="caution">
    <text evidence="8">The sequence shown here is derived from an EMBL/GenBank/DDBJ whole genome shotgun (WGS) entry which is preliminary data.</text>
</comment>
<dbReference type="EMBL" id="JACRSX010000005">
    <property type="protein sequence ID" value="MBC8562113.1"/>
    <property type="molecule type" value="Genomic_DNA"/>
</dbReference>
<evidence type="ECO:0000259" key="7">
    <source>
        <dbReference type="SMART" id="SM00563"/>
    </source>
</evidence>
<evidence type="ECO:0000256" key="5">
    <source>
        <dbReference type="ARBA" id="ARBA00023315"/>
    </source>
</evidence>
<keyword evidence="3" id="KW-0808">Transferase</keyword>
<keyword evidence="5 8" id="KW-0012">Acyltransferase</keyword>
<dbReference type="CDD" id="cd07989">
    <property type="entry name" value="LPLAT_AGPAT-like"/>
    <property type="match status" value="1"/>
</dbReference>
<accession>A0ABR7N0E7</accession>
<dbReference type="InterPro" id="IPR002123">
    <property type="entry name" value="Plipid/glycerol_acylTrfase"/>
</dbReference>
<dbReference type="SMART" id="SM00563">
    <property type="entry name" value="PlsC"/>
    <property type="match status" value="1"/>
</dbReference>
<keyword evidence="6" id="KW-1133">Transmembrane helix</keyword>
<proteinExistence type="predicted"/>
<keyword evidence="2" id="KW-0444">Lipid biosynthesis</keyword>
<dbReference type="RefSeq" id="WP_182439548.1">
    <property type="nucleotide sequence ID" value="NZ_JACRSX010000005.1"/>
</dbReference>
<organism evidence="8 9">
    <name type="scientific">Jutongia huaianensis</name>
    <dbReference type="NCBI Taxonomy" id="2763668"/>
    <lineage>
        <taxon>Bacteria</taxon>
        <taxon>Bacillati</taxon>
        <taxon>Bacillota</taxon>
        <taxon>Clostridia</taxon>
        <taxon>Lachnospirales</taxon>
        <taxon>Lachnospiraceae</taxon>
        <taxon>Jutongia</taxon>
    </lineage>
</organism>